<feature type="chain" id="PRO_5032435264" evidence="1">
    <location>
        <begin position="17"/>
        <end position="65"/>
    </location>
</feature>
<dbReference type="EMBL" id="DUZY01000003">
    <property type="protein sequence ID" value="DAD30445.1"/>
    <property type="molecule type" value="Genomic_DNA"/>
</dbReference>
<feature type="signal peptide" evidence="1">
    <location>
        <begin position="1"/>
        <end position="16"/>
    </location>
</feature>
<reference evidence="2 3" key="1">
    <citation type="journal article" date="2020" name="Mol. Biol. Evol.">
        <title>Distinct Expression and Methylation Patterns for Genes with Different Fates following a Single Whole-Genome Duplication in Flowering Plants.</title>
        <authorList>
            <person name="Shi T."/>
            <person name="Rahmani R.S."/>
            <person name="Gugger P.F."/>
            <person name="Wang M."/>
            <person name="Li H."/>
            <person name="Zhang Y."/>
            <person name="Li Z."/>
            <person name="Wang Q."/>
            <person name="Van de Peer Y."/>
            <person name="Marchal K."/>
            <person name="Chen J."/>
        </authorList>
    </citation>
    <scope>NUCLEOTIDE SEQUENCE [LARGE SCALE GENOMIC DNA]</scope>
    <source>
        <tissue evidence="2">Leaf</tissue>
    </source>
</reference>
<gene>
    <name evidence="2" type="ORF">HUJ06_009296</name>
</gene>
<evidence type="ECO:0000256" key="1">
    <source>
        <dbReference type="SAM" id="SignalP"/>
    </source>
</evidence>
<keyword evidence="3" id="KW-1185">Reference proteome</keyword>
<comment type="caution">
    <text evidence="2">The sequence shown here is derived from an EMBL/GenBank/DDBJ whole genome shotgun (WGS) entry which is preliminary data.</text>
</comment>
<dbReference type="AlphaFoldDB" id="A0A822YHI7"/>
<accession>A0A822YHI7</accession>
<keyword evidence="1" id="KW-0732">Signal</keyword>
<evidence type="ECO:0000313" key="3">
    <source>
        <dbReference type="Proteomes" id="UP000607653"/>
    </source>
</evidence>
<organism evidence="2 3">
    <name type="scientific">Nelumbo nucifera</name>
    <name type="common">Sacred lotus</name>
    <dbReference type="NCBI Taxonomy" id="4432"/>
    <lineage>
        <taxon>Eukaryota</taxon>
        <taxon>Viridiplantae</taxon>
        <taxon>Streptophyta</taxon>
        <taxon>Embryophyta</taxon>
        <taxon>Tracheophyta</taxon>
        <taxon>Spermatophyta</taxon>
        <taxon>Magnoliopsida</taxon>
        <taxon>Proteales</taxon>
        <taxon>Nelumbonaceae</taxon>
        <taxon>Nelumbo</taxon>
    </lineage>
</organism>
<proteinExistence type="predicted"/>
<dbReference type="Proteomes" id="UP000607653">
    <property type="component" value="Unassembled WGS sequence"/>
</dbReference>
<protein>
    <submittedName>
        <fullName evidence="2">Uncharacterized protein</fullName>
    </submittedName>
</protein>
<sequence>MLTSLFSTSKVACILAISLSMEEEEDKLIWAYSKDGQYSLEVPPKIKNFIWRVCWQAIGVGKELK</sequence>
<evidence type="ECO:0000313" key="2">
    <source>
        <dbReference type="EMBL" id="DAD30445.1"/>
    </source>
</evidence>
<name>A0A822YHI7_NELNU</name>